<keyword evidence="2" id="KW-1185">Reference proteome</keyword>
<reference evidence="1" key="1">
    <citation type="submission" date="2020-05" db="EMBL/GenBank/DDBJ databases">
        <title>Large-scale comparative analyses of tick genomes elucidate their genetic diversity and vector capacities.</title>
        <authorList>
            <person name="Jia N."/>
            <person name="Wang J."/>
            <person name="Shi W."/>
            <person name="Du L."/>
            <person name="Sun Y."/>
            <person name="Zhan W."/>
            <person name="Jiang J."/>
            <person name="Wang Q."/>
            <person name="Zhang B."/>
            <person name="Ji P."/>
            <person name="Sakyi L.B."/>
            <person name="Cui X."/>
            <person name="Yuan T."/>
            <person name="Jiang B."/>
            <person name="Yang W."/>
            <person name="Lam T.T.-Y."/>
            <person name="Chang Q."/>
            <person name="Ding S."/>
            <person name="Wang X."/>
            <person name="Zhu J."/>
            <person name="Ruan X."/>
            <person name="Zhao L."/>
            <person name="Wei J."/>
            <person name="Que T."/>
            <person name="Du C."/>
            <person name="Cheng J."/>
            <person name="Dai P."/>
            <person name="Han X."/>
            <person name="Huang E."/>
            <person name="Gao Y."/>
            <person name="Liu J."/>
            <person name="Shao H."/>
            <person name="Ye R."/>
            <person name="Li L."/>
            <person name="Wei W."/>
            <person name="Wang X."/>
            <person name="Wang C."/>
            <person name="Yang T."/>
            <person name="Huo Q."/>
            <person name="Li W."/>
            <person name="Guo W."/>
            <person name="Chen H."/>
            <person name="Zhou L."/>
            <person name="Ni X."/>
            <person name="Tian J."/>
            <person name="Zhou Y."/>
            <person name="Sheng Y."/>
            <person name="Liu T."/>
            <person name="Pan Y."/>
            <person name="Xia L."/>
            <person name="Li J."/>
            <person name="Zhao F."/>
            <person name="Cao W."/>
        </authorList>
    </citation>
    <scope>NUCLEOTIDE SEQUENCE</scope>
    <source>
        <strain evidence="1">Hyas-2018</strain>
    </source>
</reference>
<protein>
    <submittedName>
        <fullName evidence="1">Uncharacterized protein</fullName>
    </submittedName>
</protein>
<dbReference type="Proteomes" id="UP000821845">
    <property type="component" value="Chromosome 11"/>
</dbReference>
<sequence>MNCFIHFQRGTSLQELPHDHERSLSSPLENSLLVSKSIASAKLGAVRAGDIDVVAASPPSRAEAVRILLAVDAFLVAFLVLHYRELGPSLAAAVLSTEKRSMYSASGGLGEKYWVRGHCDAGKPLSGSAGGHQRSRPQKTAVAGVGSTRHEPCHLEYSR</sequence>
<proteinExistence type="predicted"/>
<organism evidence="1 2">
    <name type="scientific">Hyalomma asiaticum</name>
    <name type="common">Tick</name>
    <dbReference type="NCBI Taxonomy" id="266040"/>
    <lineage>
        <taxon>Eukaryota</taxon>
        <taxon>Metazoa</taxon>
        <taxon>Ecdysozoa</taxon>
        <taxon>Arthropoda</taxon>
        <taxon>Chelicerata</taxon>
        <taxon>Arachnida</taxon>
        <taxon>Acari</taxon>
        <taxon>Parasitiformes</taxon>
        <taxon>Ixodida</taxon>
        <taxon>Ixodoidea</taxon>
        <taxon>Ixodidae</taxon>
        <taxon>Hyalomminae</taxon>
        <taxon>Hyalomma</taxon>
    </lineage>
</organism>
<accession>A0ACB7T3J6</accession>
<dbReference type="EMBL" id="CM023491">
    <property type="protein sequence ID" value="KAH6940872.1"/>
    <property type="molecule type" value="Genomic_DNA"/>
</dbReference>
<gene>
    <name evidence="1" type="ORF">HPB50_009111</name>
</gene>
<comment type="caution">
    <text evidence="1">The sequence shown here is derived from an EMBL/GenBank/DDBJ whole genome shotgun (WGS) entry which is preliminary data.</text>
</comment>
<name>A0ACB7T3J6_HYAAI</name>
<evidence type="ECO:0000313" key="2">
    <source>
        <dbReference type="Proteomes" id="UP000821845"/>
    </source>
</evidence>
<evidence type="ECO:0000313" key="1">
    <source>
        <dbReference type="EMBL" id="KAH6940872.1"/>
    </source>
</evidence>